<evidence type="ECO:0000256" key="2">
    <source>
        <dbReference type="ARBA" id="ARBA00022737"/>
    </source>
</evidence>
<comment type="caution">
    <text evidence="4">The sequence shown here is derived from an EMBL/GenBank/DDBJ whole genome shotgun (WGS) entry which is preliminary data.</text>
</comment>
<keyword evidence="2" id="KW-0677">Repeat</keyword>
<organism evidence="4 5">
    <name type="scientific">Paramecium pentaurelia</name>
    <dbReference type="NCBI Taxonomy" id="43138"/>
    <lineage>
        <taxon>Eukaryota</taxon>
        <taxon>Sar</taxon>
        <taxon>Alveolata</taxon>
        <taxon>Ciliophora</taxon>
        <taxon>Intramacronucleata</taxon>
        <taxon>Oligohymenophorea</taxon>
        <taxon>Peniculida</taxon>
        <taxon>Parameciidae</taxon>
        <taxon>Paramecium</taxon>
    </lineage>
</organism>
<dbReference type="Proteomes" id="UP000689195">
    <property type="component" value="Unassembled WGS sequence"/>
</dbReference>
<sequence>MIRTLIRLMDVLIKNLIVVKTVVIVQSKECDINCLYDPINYICYSYCRDGIIVGLEECDDSNQFLMMVVINVNSNVLQIAINANMDYAVLPYQFKWQFDKLSNCNQSDRMFIYQSSLLIKNAFNFLIHCAQNPCQIEIQLINNVFMNVKMSDGVMKMKIKVQIETCNFGFYLINNKCLSICVDLIVASDERCDDENNEPLMDVSNVNTHVHLTVKIVMMDNAQIAKMVIT</sequence>
<evidence type="ECO:0000256" key="1">
    <source>
        <dbReference type="ARBA" id="ARBA00022729"/>
    </source>
</evidence>
<keyword evidence="3" id="KW-1015">Disulfide bond</keyword>
<protein>
    <submittedName>
        <fullName evidence="4">Uncharacterized protein</fullName>
    </submittedName>
</protein>
<keyword evidence="1" id="KW-0732">Signal</keyword>
<reference evidence="4" key="1">
    <citation type="submission" date="2021-01" db="EMBL/GenBank/DDBJ databases">
        <authorList>
            <consortium name="Genoscope - CEA"/>
            <person name="William W."/>
        </authorList>
    </citation>
    <scope>NUCLEOTIDE SEQUENCE</scope>
</reference>
<gene>
    <name evidence="4" type="ORF">PPENT_87.1.T1160020</name>
</gene>
<name>A0A8S1X9L7_9CILI</name>
<dbReference type="EMBL" id="CAJJDO010000116">
    <property type="protein sequence ID" value="CAD8197613.1"/>
    <property type="molecule type" value="Genomic_DNA"/>
</dbReference>
<dbReference type="Pfam" id="PF13948">
    <property type="entry name" value="DUF4215"/>
    <property type="match status" value="2"/>
</dbReference>
<dbReference type="OrthoDB" id="28293at2759"/>
<dbReference type="InterPro" id="IPR011936">
    <property type="entry name" value="Myxo_disulph_rpt"/>
</dbReference>
<proteinExistence type="predicted"/>
<accession>A0A8S1X9L7</accession>
<evidence type="ECO:0000256" key="3">
    <source>
        <dbReference type="ARBA" id="ARBA00023157"/>
    </source>
</evidence>
<evidence type="ECO:0000313" key="5">
    <source>
        <dbReference type="Proteomes" id="UP000689195"/>
    </source>
</evidence>
<evidence type="ECO:0000313" key="4">
    <source>
        <dbReference type="EMBL" id="CAD8197613.1"/>
    </source>
</evidence>
<dbReference type="AlphaFoldDB" id="A0A8S1X9L7"/>
<keyword evidence="5" id="KW-1185">Reference proteome</keyword>